<accession>A0AAD7I0G4</accession>
<organism evidence="1 2">
    <name type="scientific">Mycena maculata</name>
    <dbReference type="NCBI Taxonomy" id="230809"/>
    <lineage>
        <taxon>Eukaryota</taxon>
        <taxon>Fungi</taxon>
        <taxon>Dikarya</taxon>
        <taxon>Basidiomycota</taxon>
        <taxon>Agaricomycotina</taxon>
        <taxon>Agaricomycetes</taxon>
        <taxon>Agaricomycetidae</taxon>
        <taxon>Agaricales</taxon>
        <taxon>Marasmiineae</taxon>
        <taxon>Mycenaceae</taxon>
        <taxon>Mycena</taxon>
    </lineage>
</organism>
<evidence type="ECO:0000313" key="1">
    <source>
        <dbReference type="EMBL" id="KAJ7732211.1"/>
    </source>
</evidence>
<keyword evidence="2" id="KW-1185">Reference proteome</keyword>
<reference evidence="1" key="1">
    <citation type="submission" date="2023-03" db="EMBL/GenBank/DDBJ databases">
        <title>Massive genome expansion in bonnet fungi (Mycena s.s.) driven by repeated elements and novel gene families across ecological guilds.</title>
        <authorList>
            <consortium name="Lawrence Berkeley National Laboratory"/>
            <person name="Harder C.B."/>
            <person name="Miyauchi S."/>
            <person name="Viragh M."/>
            <person name="Kuo A."/>
            <person name="Thoen E."/>
            <person name="Andreopoulos B."/>
            <person name="Lu D."/>
            <person name="Skrede I."/>
            <person name="Drula E."/>
            <person name="Henrissat B."/>
            <person name="Morin E."/>
            <person name="Kohler A."/>
            <person name="Barry K."/>
            <person name="LaButti K."/>
            <person name="Morin E."/>
            <person name="Salamov A."/>
            <person name="Lipzen A."/>
            <person name="Mereny Z."/>
            <person name="Hegedus B."/>
            <person name="Baldrian P."/>
            <person name="Stursova M."/>
            <person name="Weitz H."/>
            <person name="Taylor A."/>
            <person name="Grigoriev I.V."/>
            <person name="Nagy L.G."/>
            <person name="Martin F."/>
            <person name="Kauserud H."/>
        </authorList>
    </citation>
    <scope>NUCLEOTIDE SEQUENCE</scope>
    <source>
        <strain evidence="1">CBHHK188m</strain>
    </source>
</reference>
<comment type="caution">
    <text evidence="1">The sequence shown here is derived from an EMBL/GenBank/DDBJ whole genome shotgun (WGS) entry which is preliminary data.</text>
</comment>
<proteinExistence type="predicted"/>
<sequence>MHYTSWVDGFGAWSPSPLLFCSVQSLSFYRVSFLRNDGNDSITKVPPTPPILHKLLVEQSDDICGAIARPEVTASLANVRKFERTMCSYDNSLIGMMPHDLEHIPNIISDIFDSKHYQSLRHKKVVVDGKE</sequence>
<dbReference type="AlphaFoldDB" id="A0AAD7I0G4"/>
<dbReference type="EMBL" id="JARJLG010000177">
    <property type="protein sequence ID" value="KAJ7732211.1"/>
    <property type="molecule type" value="Genomic_DNA"/>
</dbReference>
<name>A0AAD7I0G4_9AGAR</name>
<evidence type="ECO:0000313" key="2">
    <source>
        <dbReference type="Proteomes" id="UP001215280"/>
    </source>
</evidence>
<gene>
    <name evidence="1" type="ORF">DFH07DRAFT_780986</name>
</gene>
<dbReference type="Proteomes" id="UP001215280">
    <property type="component" value="Unassembled WGS sequence"/>
</dbReference>
<protein>
    <submittedName>
        <fullName evidence="1">Uncharacterized protein</fullName>
    </submittedName>
</protein>